<accession>A0A4S9T6E0</accession>
<organism evidence="1 2">
    <name type="scientific">Aureobasidium pullulans</name>
    <name type="common">Black yeast</name>
    <name type="synonym">Pullularia pullulans</name>
    <dbReference type="NCBI Taxonomy" id="5580"/>
    <lineage>
        <taxon>Eukaryota</taxon>
        <taxon>Fungi</taxon>
        <taxon>Dikarya</taxon>
        <taxon>Ascomycota</taxon>
        <taxon>Pezizomycotina</taxon>
        <taxon>Dothideomycetes</taxon>
        <taxon>Dothideomycetidae</taxon>
        <taxon>Dothideales</taxon>
        <taxon>Saccotheciaceae</taxon>
        <taxon>Aureobasidium</taxon>
    </lineage>
</organism>
<reference evidence="1 2" key="1">
    <citation type="submission" date="2018-10" db="EMBL/GenBank/DDBJ databases">
        <title>Fifty Aureobasidium pullulans genomes reveal a recombining polyextremotolerant generalist.</title>
        <authorList>
            <person name="Gostincar C."/>
            <person name="Turk M."/>
            <person name="Zajc J."/>
            <person name="Gunde-Cimerman N."/>
        </authorList>
    </citation>
    <scope>NUCLEOTIDE SEQUENCE [LARGE SCALE GENOMIC DNA]</scope>
    <source>
        <strain evidence="1 2">EXF-3863</strain>
    </source>
</reference>
<sequence length="359" mass="41457">MVSEMGDTTAALVWGVPVRILDLLCSVDAFHKAIPTIQTLRLCNRFGQGENARITKLPKELIGFIEEELLAMHRQEEESRDCGWAQKYRCFEGSCRPSQHSIEMDPSIIDEAFEELYEEHPEWLHMDEETVHPKEFDELLEAKLDEKCDEYYEVIFYELCSNNKFEWPCDVKKHIASKGNEVVRKHFGLDLFVMQENLDETAAGYLMSHDKAFARGDRELQQATICYLVIPSKAARWKVRLDPMSRDSGDYFGESANSMLLDRNSLDPTEEHQQRFARAMRQLGLKPSVHPSQLQTALSAAPPINASSPLTQTTVHRIIEMKSDEEVKKRDAAMTNRIRDLEQSQWPKLMFLVNHICYE</sequence>
<evidence type="ECO:0000313" key="2">
    <source>
        <dbReference type="Proteomes" id="UP000308005"/>
    </source>
</evidence>
<name>A0A4S9T6E0_AURPU</name>
<dbReference type="Proteomes" id="UP000308005">
    <property type="component" value="Unassembled WGS sequence"/>
</dbReference>
<protein>
    <submittedName>
        <fullName evidence="1">Uncharacterized protein</fullName>
    </submittedName>
</protein>
<dbReference type="AlphaFoldDB" id="A0A4S9T6E0"/>
<gene>
    <name evidence="1" type="ORF">D6C91_04995</name>
</gene>
<proteinExistence type="predicted"/>
<dbReference type="EMBL" id="QZBM01000202">
    <property type="protein sequence ID" value="THZ19788.1"/>
    <property type="molecule type" value="Genomic_DNA"/>
</dbReference>
<evidence type="ECO:0000313" key="1">
    <source>
        <dbReference type="EMBL" id="THZ19788.1"/>
    </source>
</evidence>
<comment type="caution">
    <text evidence="1">The sequence shown here is derived from an EMBL/GenBank/DDBJ whole genome shotgun (WGS) entry which is preliminary data.</text>
</comment>